<dbReference type="EMBL" id="JADKNH010000013">
    <property type="protein sequence ID" value="MBF4695187.1"/>
    <property type="molecule type" value="Genomic_DNA"/>
</dbReference>
<reference evidence="2 3" key="1">
    <citation type="submission" date="2020-11" db="EMBL/GenBank/DDBJ databases">
        <title>Fusibacter basophilias sp. nov.</title>
        <authorList>
            <person name="Qiu D."/>
        </authorList>
    </citation>
    <scope>NUCLEOTIDE SEQUENCE [LARGE SCALE GENOMIC DNA]</scope>
    <source>
        <strain evidence="2 3">Q10-2</strain>
    </source>
</reference>
<evidence type="ECO:0000259" key="1">
    <source>
        <dbReference type="SMART" id="SM00460"/>
    </source>
</evidence>
<dbReference type="InterPro" id="IPR038765">
    <property type="entry name" value="Papain-like_cys_pep_sf"/>
</dbReference>
<gene>
    <name evidence="2" type="ORF">ISU02_18970</name>
</gene>
<comment type="caution">
    <text evidence="2">The sequence shown here is derived from an EMBL/GenBank/DDBJ whole genome shotgun (WGS) entry which is preliminary data.</text>
</comment>
<evidence type="ECO:0000313" key="2">
    <source>
        <dbReference type="EMBL" id="MBF4695187.1"/>
    </source>
</evidence>
<dbReference type="SMART" id="SM00460">
    <property type="entry name" value="TGc"/>
    <property type="match status" value="1"/>
</dbReference>
<dbReference type="RefSeq" id="WP_194703430.1">
    <property type="nucleotide sequence ID" value="NZ_JADKNH010000013.1"/>
</dbReference>
<feature type="domain" description="Transglutaminase-like" evidence="1">
    <location>
        <begin position="348"/>
        <end position="410"/>
    </location>
</feature>
<sequence length="489" mass="56523">MDMNLEYLRVKCPEHIENLVKMGAFNQARMAIQKHMTLKIPSILKQRLAHELMTMALIEQTFVHTKSDLFEALSPYIVGLDLAELDIFEAEGYLLWHMIEGEKKYHIRAAKTLLNQNPNIEERLNLQGYKPAQERLREQEALGHAIGKMKSTGEMAVEMTIRAGLALNSNGIKKQAIPEIEVATRFYLPFPRKAHFTRSVKMLNASNSNYQIASEEALQRVVYFEGRKGEDVFEIQYKFLTHMAYRPIYEIAERLEQENTDEMTDAFWDATQVNLYGTLEKEAQEVFLKEKSPHILFTPLLVDLAHEIVGQEKHPLIKAKRIYDYITQHIRYRFMVPYRMLLNIPEYGALNMIGDCGVQSLLFITLLRIVGVPATFASGLAISPEGDCGMHDWSAFYIEPYGWCFADVSYGGHAYRKGLMAKCHFYFGNLDPYRMMSNFDFQEAFEFPKIYVRDDPYDNQVGEAETNLEGLYADDYRAYTQLVAIREVE</sequence>
<dbReference type="Gene3D" id="3.10.620.30">
    <property type="match status" value="1"/>
</dbReference>
<dbReference type="InterPro" id="IPR002931">
    <property type="entry name" value="Transglutaminase-like"/>
</dbReference>
<accession>A0ABR9ZXJ3</accession>
<dbReference type="PANTHER" id="PTHR38339">
    <property type="entry name" value="TRANSGLUTAMINASE DOMAIN PROTEIN"/>
    <property type="match status" value="1"/>
</dbReference>
<proteinExistence type="predicted"/>
<protein>
    <submittedName>
        <fullName evidence="2">Transglutaminase domain-containing protein</fullName>
    </submittedName>
</protein>
<evidence type="ECO:0000313" key="3">
    <source>
        <dbReference type="Proteomes" id="UP000614200"/>
    </source>
</evidence>
<keyword evidence="3" id="KW-1185">Reference proteome</keyword>
<dbReference type="Proteomes" id="UP000614200">
    <property type="component" value="Unassembled WGS sequence"/>
</dbReference>
<dbReference type="SUPFAM" id="SSF54001">
    <property type="entry name" value="Cysteine proteinases"/>
    <property type="match status" value="1"/>
</dbReference>
<dbReference type="Pfam" id="PF01841">
    <property type="entry name" value="Transglut_core"/>
    <property type="match status" value="1"/>
</dbReference>
<organism evidence="2 3">
    <name type="scientific">Fusibacter ferrireducens</name>
    <dbReference type="NCBI Taxonomy" id="2785058"/>
    <lineage>
        <taxon>Bacteria</taxon>
        <taxon>Bacillati</taxon>
        <taxon>Bacillota</taxon>
        <taxon>Clostridia</taxon>
        <taxon>Eubacteriales</taxon>
        <taxon>Eubacteriales Family XII. Incertae Sedis</taxon>
        <taxon>Fusibacter</taxon>
    </lineage>
</organism>
<name>A0ABR9ZXJ3_9FIRM</name>
<dbReference type="PANTHER" id="PTHR38339:SF1">
    <property type="entry name" value="TRANSGLUTAMINASE-LIKE DOMAIN-CONTAINING PROTEIN"/>
    <property type="match status" value="1"/>
</dbReference>